<dbReference type="EMBL" id="MU069902">
    <property type="protein sequence ID" value="KAF5832033.1"/>
    <property type="molecule type" value="Genomic_DNA"/>
</dbReference>
<evidence type="ECO:0000256" key="1">
    <source>
        <dbReference type="SAM" id="MobiDB-lite"/>
    </source>
</evidence>
<dbReference type="PANTHER" id="PTHR13211">
    <property type="entry name" value="TELOMERASE CAJAL BODY PROTEIN 1"/>
    <property type="match status" value="1"/>
</dbReference>
<reference evidence="2" key="1">
    <citation type="submission" date="2017-08" db="EMBL/GenBank/DDBJ databases">
        <authorList>
            <person name="Polle J.E."/>
            <person name="Barry K."/>
            <person name="Cushman J."/>
            <person name="Schmutz J."/>
            <person name="Tran D."/>
            <person name="Hathwaick L.T."/>
            <person name="Yim W.C."/>
            <person name="Jenkins J."/>
            <person name="Mckie-Krisberg Z.M."/>
            <person name="Prochnik S."/>
            <person name="Lindquist E."/>
            <person name="Dockter R.B."/>
            <person name="Adam C."/>
            <person name="Molina H."/>
            <person name="Bunkerborg J."/>
            <person name="Jin E."/>
            <person name="Buchheim M."/>
            <person name="Magnuson J."/>
        </authorList>
    </citation>
    <scope>NUCLEOTIDE SEQUENCE</scope>
    <source>
        <strain evidence="2">CCAP 19/18</strain>
    </source>
</reference>
<feature type="compositionally biased region" description="Low complexity" evidence="1">
    <location>
        <begin position="1"/>
        <end position="13"/>
    </location>
</feature>
<organism evidence="2 3">
    <name type="scientific">Dunaliella salina</name>
    <name type="common">Green alga</name>
    <name type="synonym">Protococcus salinus</name>
    <dbReference type="NCBI Taxonomy" id="3046"/>
    <lineage>
        <taxon>Eukaryota</taxon>
        <taxon>Viridiplantae</taxon>
        <taxon>Chlorophyta</taxon>
        <taxon>core chlorophytes</taxon>
        <taxon>Chlorophyceae</taxon>
        <taxon>CS clade</taxon>
        <taxon>Chlamydomonadales</taxon>
        <taxon>Dunaliellaceae</taxon>
        <taxon>Dunaliella</taxon>
    </lineage>
</organism>
<name>A0ABQ7GBX8_DUNSA</name>
<dbReference type="Gene3D" id="2.130.10.10">
    <property type="entry name" value="YVTN repeat-like/Quinoprotein amine dehydrogenase"/>
    <property type="match status" value="1"/>
</dbReference>
<gene>
    <name evidence="2" type="ORF">DUNSADRAFT_12213</name>
</gene>
<protein>
    <recommendedName>
        <fullName evidence="4">Telomerase Cajal body protein 1</fullName>
    </recommendedName>
</protein>
<evidence type="ECO:0000313" key="2">
    <source>
        <dbReference type="EMBL" id="KAF5832033.1"/>
    </source>
</evidence>
<accession>A0ABQ7GBX8</accession>
<dbReference type="SUPFAM" id="SSF50978">
    <property type="entry name" value="WD40 repeat-like"/>
    <property type="match status" value="1"/>
</dbReference>
<proteinExistence type="predicted"/>
<dbReference type="InterPro" id="IPR036322">
    <property type="entry name" value="WD40_repeat_dom_sf"/>
</dbReference>
<sequence length="207" mass="21607">MSAPAPLLHPPSSVQAPACPPQQGTCGAQGRSDTSSQGTTAAGAAAGARSDSQQLPLPGSELQGATHGSGAISSNSGDSYVPPWSRDQCDSLGAGLRVHEGETIYDFCWFPQMTATDPTSCCFASSSRAHPVHLWDACTGELRATYRGYNEVDEVAAAYSLAFTPDGAQLYAGYDKRILAFDVTRPGRDYGTITCSGGPRKGDMKLP</sequence>
<evidence type="ECO:0000313" key="3">
    <source>
        <dbReference type="Proteomes" id="UP000815325"/>
    </source>
</evidence>
<keyword evidence="3" id="KW-1185">Reference proteome</keyword>
<dbReference type="InterPro" id="IPR051150">
    <property type="entry name" value="SWT21/TCAB1_mRNA_Telomere"/>
</dbReference>
<dbReference type="PANTHER" id="PTHR13211:SF0">
    <property type="entry name" value="TELOMERASE CAJAL BODY PROTEIN 1"/>
    <property type="match status" value="1"/>
</dbReference>
<evidence type="ECO:0008006" key="4">
    <source>
        <dbReference type="Google" id="ProtNLM"/>
    </source>
</evidence>
<feature type="non-terminal residue" evidence="2">
    <location>
        <position position="207"/>
    </location>
</feature>
<comment type="caution">
    <text evidence="2">The sequence shown here is derived from an EMBL/GenBank/DDBJ whole genome shotgun (WGS) entry which is preliminary data.</text>
</comment>
<feature type="region of interest" description="Disordered" evidence="1">
    <location>
        <begin position="1"/>
        <end position="80"/>
    </location>
</feature>
<dbReference type="InterPro" id="IPR015943">
    <property type="entry name" value="WD40/YVTN_repeat-like_dom_sf"/>
</dbReference>
<dbReference type="Proteomes" id="UP000815325">
    <property type="component" value="Unassembled WGS sequence"/>
</dbReference>
<feature type="compositionally biased region" description="Low complexity" evidence="1">
    <location>
        <begin position="32"/>
        <end position="54"/>
    </location>
</feature>